<evidence type="ECO:0000256" key="1">
    <source>
        <dbReference type="ARBA" id="ARBA00009881"/>
    </source>
</evidence>
<accession>A0A382Y427</accession>
<dbReference type="GO" id="GO:0018580">
    <property type="term" value="F:nitronate monooxygenase activity"/>
    <property type="evidence" value="ECO:0007669"/>
    <property type="project" value="InterPro"/>
</dbReference>
<dbReference type="Pfam" id="PF03060">
    <property type="entry name" value="NMO"/>
    <property type="match status" value="1"/>
</dbReference>
<dbReference type="Gene3D" id="3.20.20.70">
    <property type="entry name" value="Aldolase class I"/>
    <property type="match status" value="1"/>
</dbReference>
<keyword evidence="5" id="KW-0503">Monooxygenase</keyword>
<keyword evidence="2" id="KW-0285">Flavoprotein</keyword>
<dbReference type="SUPFAM" id="SSF51412">
    <property type="entry name" value="Inosine monophosphate dehydrogenase (IMPDH)"/>
    <property type="match status" value="1"/>
</dbReference>
<reference evidence="6" key="1">
    <citation type="submission" date="2018-05" db="EMBL/GenBank/DDBJ databases">
        <authorList>
            <person name="Lanie J.A."/>
            <person name="Ng W.-L."/>
            <person name="Kazmierczak K.M."/>
            <person name="Andrzejewski T.M."/>
            <person name="Davidsen T.M."/>
            <person name="Wayne K.J."/>
            <person name="Tettelin H."/>
            <person name="Glass J.I."/>
            <person name="Rusch D."/>
            <person name="Podicherti R."/>
            <person name="Tsui H.-C.T."/>
            <person name="Winkler M.E."/>
        </authorList>
    </citation>
    <scope>NUCLEOTIDE SEQUENCE</scope>
</reference>
<keyword evidence="4" id="KW-0560">Oxidoreductase</keyword>
<dbReference type="InterPro" id="IPR004136">
    <property type="entry name" value="NMO"/>
</dbReference>
<gene>
    <name evidence="6" type="ORF">METZ01_LOCUS430653</name>
</gene>
<protein>
    <submittedName>
        <fullName evidence="6">Uncharacterized protein</fullName>
    </submittedName>
</protein>
<dbReference type="EMBL" id="UINC01172631">
    <property type="protein sequence ID" value="SVD77799.1"/>
    <property type="molecule type" value="Genomic_DNA"/>
</dbReference>
<dbReference type="AlphaFoldDB" id="A0A382Y427"/>
<evidence type="ECO:0000256" key="2">
    <source>
        <dbReference type="ARBA" id="ARBA00022630"/>
    </source>
</evidence>
<dbReference type="PANTHER" id="PTHR42747">
    <property type="entry name" value="NITRONATE MONOOXYGENASE-RELATED"/>
    <property type="match status" value="1"/>
</dbReference>
<sequence>MHKLTDILGIKHPIIMAPMFLVTNTKMMIAALNSDIAACIPALNYRTDEELRTAIKEIREKTNSTALGINLIVNKSNIKLSKQLESCLDLEVDFIITSLGSPKEIIQKCKAKGIKVFCDVINLEMALKVQDLGADGIIAVNNSAGGHLGKLSAKEMIDKFKGEINISVISAGGVGTKNGLEEKINLGFSGLSIGSPFIACEEADISLEYKQACVDYGKNDIVISTKISGSPCTVINTP</sequence>
<organism evidence="6">
    <name type="scientific">marine metagenome</name>
    <dbReference type="NCBI Taxonomy" id="408172"/>
    <lineage>
        <taxon>unclassified sequences</taxon>
        <taxon>metagenomes</taxon>
        <taxon>ecological metagenomes</taxon>
    </lineage>
</organism>
<evidence type="ECO:0000256" key="4">
    <source>
        <dbReference type="ARBA" id="ARBA00023002"/>
    </source>
</evidence>
<evidence type="ECO:0000256" key="3">
    <source>
        <dbReference type="ARBA" id="ARBA00022643"/>
    </source>
</evidence>
<evidence type="ECO:0000313" key="6">
    <source>
        <dbReference type="EMBL" id="SVD77799.1"/>
    </source>
</evidence>
<dbReference type="CDD" id="cd04730">
    <property type="entry name" value="NPD_like"/>
    <property type="match status" value="1"/>
</dbReference>
<keyword evidence="3" id="KW-0288">FMN</keyword>
<dbReference type="PANTHER" id="PTHR42747:SF4">
    <property type="entry name" value="BLR1330 PROTEIN"/>
    <property type="match status" value="1"/>
</dbReference>
<dbReference type="InterPro" id="IPR013785">
    <property type="entry name" value="Aldolase_TIM"/>
</dbReference>
<name>A0A382Y427_9ZZZZ</name>
<proteinExistence type="inferred from homology"/>
<comment type="similarity">
    <text evidence="1">Belongs to the nitronate monooxygenase family. NMO class I subfamily.</text>
</comment>
<evidence type="ECO:0000256" key="5">
    <source>
        <dbReference type="ARBA" id="ARBA00023033"/>
    </source>
</evidence>